<dbReference type="InterPro" id="IPR003782">
    <property type="entry name" value="SCO1/SenC"/>
</dbReference>
<dbReference type="PANTHER" id="PTHR12151:SF25">
    <property type="entry name" value="LINALOOL DEHYDRATASE_ISOMERASE DOMAIN-CONTAINING PROTEIN"/>
    <property type="match status" value="1"/>
</dbReference>
<protein>
    <submittedName>
        <fullName evidence="7">Putative cytochrome c oxidase accessory protein</fullName>
    </submittedName>
</protein>
<feature type="binding site" evidence="3">
    <location>
        <position position="73"/>
    </location>
    <ligand>
        <name>Cu cation</name>
        <dbReference type="ChEBI" id="CHEBI:23378"/>
    </ligand>
</feature>
<feature type="binding site" evidence="3">
    <location>
        <position position="77"/>
    </location>
    <ligand>
        <name>Cu cation</name>
        <dbReference type="ChEBI" id="CHEBI:23378"/>
    </ligand>
</feature>
<keyword evidence="4" id="KW-1015">Disulfide bond</keyword>
<evidence type="ECO:0000256" key="5">
    <source>
        <dbReference type="SAM" id="Phobius"/>
    </source>
</evidence>
<feature type="domain" description="Thioredoxin" evidence="6">
    <location>
        <begin position="35"/>
        <end position="201"/>
    </location>
</feature>
<evidence type="ECO:0000256" key="1">
    <source>
        <dbReference type="ARBA" id="ARBA00010996"/>
    </source>
</evidence>
<keyword evidence="5" id="KW-1133">Transmembrane helix</keyword>
<keyword evidence="2 3" id="KW-0186">Copper</keyword>
<accession>A0A0E9MXK6</accession>
<dbReference type="SUPFAM" id="SSF52833">
    <property type="entry name" value="Thioredoxin-like"/>
    <property type="match status" value="1"/>
</dbReference>
<feature type="transmembrane region" description="Helical" evidence="5">
    <location>
        <begin position="6"/>
        <end position="27"/>
    </location>
</feature>
<comment type="caution">
    <text evidence="7">The sequence shown here is derived from an EMBL/GenBank/DDBJ whole genome shotgun (WGS) entry which is preliminary data.</text>
</comment>
<evidence type="ECO:0000313" key="8">
    <source>
        <dbReference type="Proteomes" id="UP000033121"/>
    </source>
</evidence>
<dbReference type="PANTHER" id="PTHR12151">
    <property type="entry name" value="ELECTRON TRANSPORT PROTIN SCO1/SENC FAMILY MEMBER"/>
    <property type="match status" value="1"/>
</dbReference>
<comment type="similarity">
    <text evidence="1">Belongs to the SCO1/2 family.</text>
</comment>
<reference evidence="7 8" key="1">
    <citation type="submission" date="2015-04" db="EMBL/GenBank/DDBJ databases">
        <title>Whole genome shotgun sequence of Flavihumibacter petaseus NBRC 106054.</title>
        <authorList>
            <person name="Miyazawa S."/>
            <person name="Hosoyama A."/>
            <person name="Hashimoto M."/>
            <person name="Noguchi M."/>
            <person name="Tsuchikane K."/>
            <person name="Ohji S."/>
            <person name="Yamazoe A."/>
            <person name="Ichikawa N."/>
            <person name="Kimura A."/>
            <person name="Fujita N."/>
        </authorList>
    </citation>
    <scope>NUCLEOTIDE SEQUENCE [LARGE SCALE GENOMIC DNA]</scope>
    <source>
        <strain evidence="7 8">NBRC 106054</strain>
    </source>
</reference>
<evidence type="ECO:0000259" key="6">
    <source>
        <dbReference type="PROSITE" id="PS51352"/>
    </source>
</evidence>
<dbReference type="AlphaFoldDB" id="A0A0E9MXK6"/>
<dbReference type="Proteomes" id="UP000033121">
    <property type="component" value="Unassembled WGS sequence"/>
</dbReference>
<evidence type="ECO:0000256" key="2">
    <source>
        <dbReference type="ARBA" id="ARBA00023008"/>
    </source>
</evidence>
<dbReference type="GO" id="GO:0046872">
    <property type="term" value="F:metal ion binding"/>
    <property type="evidence" value="ECO:0007669"/>
    <property type="project" value="UniProtKB-KW"/>
</dbReference>
<evidence type="ECO:0000313" key="7">
    <source>
        <dbReference type="EMBL" id="GAO42238.1"/>
    </source>
</evidence>
<feature type="binding site" evidence="3">
    <location>
        <position position="164"/>
    </location>
    <ligand>
        <name>Cu cation</name>
        <dbReference type="ChEBI" id="CHEBI:23378"/>
    </ligand>
</feature>
<keyword evidence="3" id="KW-0479">Metal-binding</keyword>
<dbReference type="CDD" id="cd02968">
    <property type="entry name" value="SCO"/>
    <property type="match status" value="1"/>
</dbReference>
<proteinExistence type="inferred from homology"/>
<keyword evidence="5" id="KW-0812">Transmembrane</keyword>
<name>A0A0E9MXK6_9BACT</name>
<dbReference type="Gene3D" id="3.40.30.10">
    <property type="entry name" value="Glutaredoxin"/>
    <property type="match status" value="1"/>
</dbReference>
<dbReference type="STRING" id="1220578.FPE01S_01_12510"/>
<keyword evidence="8" id="KW-1185">Reference proteome</keyword>
<dbReference type="InterPro" id="IPR013766">
    <property type="entry name" value="Thioredoxin_domain"/>
</dbReference>
<organism evidence="7 8">
    <name type="scientific">Flavihumibacter petaseus NBRC 106054</name>
    <dbReference type="NCBI Taxonomy" id="1220578"/>
    <lineage>
        <taxon>Bacteria</taxon>
        <taxon>Pseudomonadati</taxon>
        <taxon>Bacteroidota</taxon>
        <taxon>Chitinophagia</taxon>
        <taxon>Chitinophagales</taxon>
        <taxon>Chitinophagaceae</taxon>
        <taxon>Flavihumibacter</taxon>
    </lineage>
</organism>
<dbReference type="RefSeq" id="WP_046367965.1">
    <property type="nucleotide sequence ID" value="NZ_BBWV01000001.1"/>
</dbReference>
<gene>
    <name evidence="7" type="ORF">FPE01S_01_12510</name>
</gene>
<dbReference type="InterPro" id="IPR036249">
    <property type="entry name" value="Thioredoxin-like_sf"/>
</dbReference>
<sequence length="220" mass="24913">MKKRTAYYLIFFLVLFGGFLFAMTRFIPGFGKVSMPVLSTVKPFSFTDQNGKTFSNQQTEGKVYVAEYFFTTCPGICPKMNRNLKTVYDNYKNEPGFLILSHSVDPGTDSVTRMKIYADSLGVNGGNWHFLTGSKDSLYLAARISYLLDDPKNNNKLIEDQFIHTQFFALVDKNGQVRRIYDGLKKDEVNQLITDIPVLLKEKAGGRGHFANGIFNNNPQ</sequence>
<evidence type="ECO:0000256" key="3">
    <source>
        <dbReference type="PIRSR" id="PIRSR603782-1"/>
    </source>
</evidence>
<keyword evidence="5" id="KW-0472">Membrane</keyword>
<evidence type="ECO:0000256" key="4">
    <source>
        <dbReference type="PIRSR" id="PIRSR603782-2"/>
    </source>
</evidence>
<dbReference type="PROSITE" id="PS51352">
    <property type="entry name" value="THIOREDOXIN_2"/>
    <property type="match status" value="1"/>
</dbReference>
<dbReference type="OrthoDB" id="9811998at2"/>
<dbReference type="Pfam" id="PF02630">
    <property type="entry name" value="SCO1-SenC"/>
    <property type="match status" value="1"/>
</dbReference>
<dbReference type="EMBL" id="BBWV01000001">
    <property type="protein sequence ID" value="GAO42238.1"/>
    <property type="molecule type" value="Genomic_DNA"/>
</dbReference>
<feature type="disulfide bond" description="Redox-active" evidence="4">
    <location>
        <begin position="73"/>
        <end position="77"/>
    </location>
</feature>